<dbReference type="InterPro" id="IPR007824">
    <property type="entry name" value="Flagellar_rod"/>
</dbReference>
<keyword evidence="3" id="KW-0966">Cell projection</keyword>
<dbReference type="Proteomes" id="UP000051952">
    <property type="component" value="Unassembled WGS sequence"/>
</dbReference>
<evidence type="ECO:0000313" key="3">
    <source>
        <dbReference type="EMBL" id="CUF90115.1"/>
    </source>
</evidence>
<protein>
    <submittedName>
        <fullName evidence="3">Paraflagellar rod protein 2C, putative</fullName>
    </submittedName>
</protein>
<evidence type="ECO:0000313" key="4">
    <source>
        <dbReference type="Proteomes" id="UP000051952"/>
    </source>
</evidence>
<organism evidence="3 4">
    <name type="scientific">Bodo saltans</name>
    <name type="common">Flagellated protozoan</name>
    <dbReference type="NCBI Taxonomy" id="75058"/>
    <lineage>
        <taxon>Eukaryota</taxon>
        <taxon>Discoba</taxon>
        <taxon>Euglenozoa</taxon>
        <taxon>Kinetoplastea</taxon>
        <taxon>Metakinetoplastina</taxon>
        <taxon>Eubodonida</taxon>
        <taxon>Bodonidae</taxon>
        <taxon>Bodo</taxon>
    </lineage>
</organism>
<dbReference type="GO" id="GO:0031514">
    <property type="term" value="C:motile cilium"/>
    <property type="evidence" value="ECO:0007669"/>
    <property type="project" value="InterPro"/>
</dbReference>
<keyword evidence="4" id="KW-1185">Reference proteome</keyword>
<dbReference type="GO" id="GO:0005516">
    <property type="term" value="F:calmodulin binding"/>
    <property type="evidence" value="ECO:0007669"/>
    <property type="project" value="InterPro"/>
</dbReference>
<feature type="region of interest" description="Disordered" evidence="2">
    <location>
        <begin position="288"/>
        <end position="309"/>
    </location>
</feature>
<dbReference type="Pfam" id="PF05149">
    <property type="entry name" value="Flagellar_rod"/>
    <property type="match status" value="1"/>
</dbReference>
<keyword evidence="1" id="KW-0175">Coiled coil</keyword>
<feature type="coiled-coil region" evidence="1">
    <location>
        <begin position="446"/>
        <end position="505"/>
    </location>
</feature>
<dbReference type="AlphaFoldDB" id="A0A0S4ITZ0"/>
<dbReference type="EMBL" id="CYKH01000439">
    <property type="protein sequence ID" value="CUF90115.1"/>
    <property type="molecule type" value="Genomic_DNA"/>
</dbReference>
<dbReference type="InterPro" id="IPR053120">
    <property type="entry name" value="PFR_Component"/>
</dbReference>
<keyword evidence="3" id="KW-0969">Cilium</keyword>
<evidence type="ECO:0000256" key="1">
    <source>
        <dbReference type="SAM" id="Coils"/>
    </source>
</evidence>
<dbReference type="PANTHER" id="PTHR34732">
    <property type="entry name" value="69 KDA PARAFLAGELLAR ROD PROTEIN-RELATED"/>
    <property type="match status" value="1"/>
</dbReference>
<accession>A0A0S4ITZ0</accession>
<feature type="compositionally biased region" description="Basic and acidic residues" evidence="2">
    <location>
        <begin position="288"/>
        <end position="308"/>
    </location>
</feature>
<reference evidence="4" key="1">
    <citation type="submission" date="2015-09" db="EMBL/GenBank/DDBJ databases">
        <authorList>
            <consortium name="Pathogen Informatics"/>
        </authorList>
    </citation>
    <scope>NUCLEOTIDE SEQUENCE [LARGE SCALE GENOMIC DNA]</scope>
    <source>
        <strain evidence="4">Lake Konstanz</strain>
    </source>
</reference>
<name>A0A0S4ITZ0_BODSA</name>
<sequence>MPKETFINGVDGNPIAYMCERQTLNANLRKAVLDVEQEAVKITAQLAQAVAPASKQALDALNPVRSATMNEYSKIFAWQELDAVAPSKLAEQCGLQADLNAVKVRAAELASATDAYRQAPGLLDELMKPVALLRRKAEIKSALAPVSELLLRDPTLTEDLIMQLHDIAQGDVFSFTRSELSHKQRELDALREDLTNASSARNDALMANDVRAAETLAFREVDICERIIGRINDRVKIIYMCDSDVKEFCDKYAKTQELAEGLLRKHEDDTKEWVLKLQQDIARLTQAKEETTQRDVHDEEDHEKKVEDSLVSIRSVQQQQQQNWEKIMELLNFHHTLSTQRSRLVEEHLALHAGEVSRQATVGAWLAGCEDLLEQLQQSSNSATSSLQWIGQVRSYVNHLCTQTENKRIDEEAWQMRVQEQLDYLDAYKHFKTVVDDIQHRKDLRIISLQRVVRNFELQIKEATETLDPHTKKYEREISVALEEIASAKETLDKLKKRVQEQHTQWKLIEESLEESHVDFTPPDIAAEKELCEKKATALAVARQFVNTEQETVDKDTMRLRKLKTSNVVAIEGLQKRRAERAESIAAPPGDSP</sequence>
<dbReference type="VEuPathDB" id="TriTrypDB:BSAL_66975"/>
<proteinExistence type="predicted"/>
<evidence type="ECO:0000256" key="2">
    <source>
        <dbReference type="SAM" id="MobiDB-lite"/>
    </source>
</evidence>
<dbReference type="PANTHER" id="PTHR34732:SF4">
    <property type="entry name" value="ROD COMPONENT, PUTATIVE-RELATED"/>
    <property type="match status" value="1"/>
</dbReference>
<gene>
    <name evidence="3" type="ORF">BSAL_66975</name>
</gene>
<keyword evidence="3" id="KW-0282">Flagellum</keyword>